<proteinExistence type="predicted"/>
<evidence type="ECO:0000313" key="1">
    <source>
        <dbReference type="EMBL" id="KAK4706639.1"/>
    </source>
</evidence>
<dbReference type="EMBL" id="JAWPEI010000061">
    <property type="protein sequence ID" value="KAK4706639.1"/>
    <property type="molecule type" value="Genomic_DNA"/>
</dbReference>
<dbReference type="Proteomes" id="UP001311915">
    <property type="component" value="Unassembled WGS sequence"/>
</dbReference>
<dbReference type="AlphaFoldDB" id="A0AAV9K1S5"/>
<organism evidence="1 2">
    <name type="scientific">Solanum pinnatisectum</name>
    <name type="common">tansyleaf nightshade</name>
    <dbReference type="NCBI Taxonomy" id="50273"/>
    <lineage>
        <taxon>Eukaryota</taxon>
        <taxon>Viridiplantae</taxon>
        <taxon>Streptophyta</taxon>
        <taxon>Embryophyta</taxon>
        <taxon>Tracheophyta</taxon>
        <taxon>Spermatophyta</taxon>
        <taxon>Magnoliopsida</taxon>
        <taxon>eudicotyledons</taxon>
        <taxon>Gunneridae</taxon>
        <taxon>Pentapetalae</taxon>
        <taxon>asterids</taxon>
        <taxon>lamiids</taxon>
        <taxon>Solanales</taxon>
        <taxon>Solanaceae</taxon>
        <taxon>Solanoideae</taxon>
        <taxon>Solaneae</taxon>
        <taxon>Solanum</taxon>
    </lineage>
</organism>
<accession>A0AAV9K1S5</accession>
<name>A0AAV9K1S5_9SOLN</name>
<sequence length="181" mass="21419">MPTQVMAMEPLFSDHSPLGLIVVDQRDNQKRPFRFYNCLVKHQIFKKGVQAGIWKNLKEVRSEMQKLNTKEFKGVADRVQRIKRDLMHMQNNMRVVTMHQNMIEEEKKLRTKLIKWSQIEESIYKQKSRVQWLKLGDANTAYFFASMKNKKAQNQITMLTKENGTTIRGRSEIKQEVVGLY</sequence>
<evidence type="ECO:0000313" key="2">
    <source>
        <dbReference type="Proteomes" id="UP001311915"/>
    </source>
</evidence>
<reference evidence="1 2" key="1">
    <citation type="submission" date="2023-10" db="EMBL/GenBank/DDBJ databases">
        <title>Genome-Wide Identification Analysis in wild type Solanum Pinnatisectum Reveals Some Genes Defensing Phytophthora Infestans.</title>
        <authorList>
            <person name="Sun C."/>
        </authorList>
    </citation>
    <scope>NUCLEOTIDE SEQUENCE [LARGE SCALE GENOMIC DNA]</scope>
    <source>
        <strain evidence="1">LQN</strain>
        <tissue evidence="1">Leaf</tissue>
    </source>
</reference>
<keyword evidence="2" id="KW-1185">Reference proteome</keyword>
<protein>
    <submittedName>
        <fullName evidence="1">Uncharacterized protein</fullName>
    </submittedName>
</protein>
<comment type="caution">
    <text evidence="1">The sequence shown here is derived from an EMBL/GenBank/DDBJ whole genome shotgun (WGS) entry which is preliminary data.</text>
</comment>
<gene>
    <name evidence="1" type="ORF">R3W88_033809</name>
</gene>